<evidence type="ECO:0000256" key="7">
    <source>
        <dbReference type="ARBA" id="ARBA00023136"/>
    </source>
</evidence>
<evidence type="ECO:0000256" key="1">
    <source>
        <dbReference type="ARBA" id="ARBA00004167"/>
    </source>
</evidence>
<comment type="caution">
    <text evidence="11">The sequence shown here is derived from an EMBL/GenBank/DDBJ whole genome shotgun (WGS) entry which is preliminary data.</text>
</comment>
<sequence>MDSRPQSKRMVLDVGTWEQIFQELISQEKPEARWTLKMDGNLQPDCVAPGWKQYKQRAFGRFSCSSCHRSWASAQVQILCHMYLEHQKSQGKVLVRLFGQRCRKCSQSQFEKPEFSLDSTMRILNNLVQRILERFYRNGIRKVLEMPVIQEVPLNGHHDVVNCYKDVRPAVDTGRTSHPRGRSSGHKGDRPTAHTGDNPKVHIREQLFRWGYVCVVALFTFFVSKYL</sequence>
<dbReference type="EMBL" id="JAIQCJ010002527">
    <property type="protein sequence ID" value="KAJ8776044.1"/>
    <property type="molecule type" value="Genomic_DNA"/>
</dbReference>
<evidence type="ECO:0000256" key="6">
    <source>
        <dbReference type="ARBA" id="ARBA00022989"/>
    </source>
</evidence>
<keyword evidence="2 9" id="KW-0812">Transmembrane</keyword>
<dbReference type="GO" id="GO:0005737">
    <property type="term" value="C:cytoplasm"/>
    <property type="evidence" value="ECO:0007669"/>
    <property type="project" value="TreeGrafter"/>
</dbReference>
<dbReference type="GO" id="GO:0008270">
    <property type="term" value="F:zinc ion binding"/>
    <property type="evidence" value="ECO:0007669"/>
    <property type="project" value="UniProtKB-KW"/>
</dbReference>
<feature type="region of interest" description="Disordered" evidence="8">
    <location>
        <begin position="171"/>
        <end position="198"/>
    </location>
</feature>
<evidence type="ECO:0000256" key="3">
    <source>
        <dbReference type="ARBA" id="ARBA00022723"/>
    </source>
</evidence>
<reference evidence="11 12" key="1">
    <citation type="submission" date="2022-11" db="EMBL/GenBank/DDBJ databases">
        <title>Whole genome sequence of Eschrichtius robustus ER-17-0199.</title>
        <authorList>
            <person name="Bruniche-Olsen A."/>
            <person name="Black A.N."/>
            <person name="Fields C.J."/>
            <person name="Walden K."/>
            <person name="Dewoody J.A."/>
        </authorList>
    </citation>
    <scope>NUCLEOTIDE SEQUENCE [LARGE SCALE GENOMIC DNA]</scope>
    <source>
        <strain evidence="11">ER-17-0199</strain>
        <tissue evidence="11">Blubber</tissue>
    </source>
</reference>
<keyword evidence="5" id="KW-0862">Zinc</keyword>
<dbReference type="Pfam" id="PF13695">
    <property type="entry name" value="Zn_ribbon_3CxxC"/>
    <property type="match status" value="1"/>
</dbReference>
<evidence type="ECO:0000313" key="11">
    <source>
        <dbReference type="EMBL" id="KAJ8776044.1"/>
    </source>
</evidence>
<keyword evidence="7 9" id="KW-0472">Membrane</keyword>
<feature type="transmembrane region" description="Helical" evidence="9">
    <location>
        <begin position="207"/>
        <end position="224"/>
    </location>
</feature>
<proteinExistence type="predicted"/>
<dbReference type="GO" id="GO:0031849">
    <property type="term" value="F:olfactory receptor binding"/>
    <property type="evidence" value="ECO:0007669"/>
    <property type="project" value="TreeGrafter"/>
</dbReference>
<keyword evidence="12" id="KW-1185">Reference proteome</keyword>
<keyword evidence="6 9" id="KW-1133">Transmembrane helix</keyword>
<evidence type="ECO:0000313" key="12">
    <source>
        <dbReference type="Proteomes" id="UP001159641"/>
    </source>
</evidence>
<dbReference type="GO" id="GO:0051205">
    <property type="term" value="P:protein insertion into membrane"/>
    <property type="evidence" value="ECO:0007669"/>
    <property type="project" value="TreeGrafter"/>
</dbReference>
<dbReference type="GO" id="GO:0006612">
    <property type="term" value="P:protein targeting to membrane"/>
    <property type="evidence" value="ECO:0007669"/>
    <property type="project" value="TreeGrafter"/>
</dbReference>
<evidence type="ECO:0000256" key="4">
    <source>
        <dbReference type="ARBA" id="ARBA00022771"/>
    </source>
</evidence>
<gene>
    <name evidence="11" type="ORF">J1605_015888</name>
</gene>
<dbReference type="PANTHER" id="PTHR14402:SF8">
    <property type="entry name" value="RECEPTOR-TRANSPORTING PROTEIN 4"/>
    <property type="match status" value="1"/>
</dbReference>
<keyword evidence="3" id="KW-0479">Metal-binding</keyword>
<organism evidence="11 12">
    <name type="scientific">Eschrichtius robustus</name>
    <name type="common">California gray whale</name>
    <name type="synonym">Eschrichtius gibbosus</name>
    <dbReference type="NCBI Taxonomy" id="9764"/>
    <lineage>
        <taxon>Eukaryota</taxon>
        <taxon>Metazoa</taxon>
        <taxon>Chordata</taxon>
        <taxon>Craniata</taxon>
        <taxon>Vertebrata</taxon>
        <taxon>Euteleostomi</taxon>
        <taxon>Mammalia</taxon>
        <taxon>Eutheria</taxon>
        <taxon>Laurasiatheria</taxon>
        <taxon>Artiodactyla</taxon>
        <taxon>Whippomorpha</taxon>
        <taxon>Cetacea</taxon>
        <taxon>Mysticeti</taxon>
        <taxon>Eschrichtiidae</taxon>
        <taxon>Eschrichtius</taxon>
    </lineage>
</organism>
<evidence type="ECO:0000256" key="8">
    <source>
        <dbReference type="SAM" id="MobiDB-lite"/>
    </source>
</evidence>
<evidence type="ECO:0000259" key="10">
    <source>
        <dbReference type="SMART" id="SM01328"/>
    </source>
</evidence>
<protein>
    <recommendedName>
        <fullName evidence="10">3CxxC-type domain-containing protein</fullName>
    </recommendedName>
</protein>
<keyword evidence="4" id="KW-0863">Zinc-finger</keyword>
<evidence type="ECO:0000256" key="5">
    <source>
        <dbReference type="ARBA" id="ARBA00022833"/>
    </source>
</evidence>
<dbReference type="AlphaFoldDB" id="A0AB34GCL1"/>
<dbReference type="InterPro" id="IPR027377">
    <property type="entry name" value="ZAR1/RTP1-5-like_Znf-3CxxC"/>
</dbReference>
<dbReference type="InterPro" id="IPR026096">
    <property type="entry name" value="R-trans_p"/>
</dbReference>
<evidence type="ECO:0000256" key="2">
    <source>
        <dbReference type="ARBA" id="ARBA00022692"/>
    </source>
</evidence>
<name>A0AB34GCL1_ESCRO</name>
<feature type="compositionally biased region" description="Basic and acidic residues" evidence="8">
    <location>
        <begin position="186"/>
        <end position="198"/>
    </location>
</feature>
<dbReference type="PANTHER" id="PTHR14402">
    <property type="entry name" value="RECEPTOR TRANSPORTING PROTEIN"/>
    <property type="match status" value="1"/>
</dbReference>
<comment type="subcellular location">
    <subcellularLocation>
        <location evidence="1">Membrane</location>
        <topology evidence="1">Single-pass membrane protein</topology>
    </subcellularLocation>
</comment>
<accession>A0AB34GCL1</accession>
<dbReference type="GO" id="GO:0001580">
    <property type="term" value="P:detection of chemical stimulus involved in sensory perception of bitter taste"/>
    <property type="evidence" value="ECO:0007669"/>
    <property type="project" value="TreeGrafter"/>
</dbReference>
<dbReference type="SMART" id="SM01328">
    <property type="entry name" value="zf-3CxxC"/>
    <property type="match status" value="1"/>
</dbReference>
<dbReference type="GO" id="GO:0016020">
    <property type="term" value="C:membrane"/>
    <property type="evidence" value="ECO:0007669"/>
    <property type="project" value="UniProtKB-SubCell"/>
</dbReference>
<feature type="domain" description="3CxxC-type" evidence="10">
    <location>
        <begin position="57"/>
        <end position="165"/>
    </location>
</feature>
<evidence type="ECO:0000256" key="9">
    <source>
        <dbReference type="SAM" id="Phobius"/>
    </source>
</evidence>
<dbReference type="Proteomes" id="UP001159641">
    <property type="component" value="Unassembled WGS sequence"/>
</dbReference>